<feature type="transmembrane region" description="Helical" evidence="4">
    <location>
        <begin position="115"/>
        <end position="136"/>
    </location>
</feature>
<feature type="transmembrane region" description="Helical" evidence="4">
    <location>
        <begin position="193"/>
        <end position="218"/>
    </location>
</feature>
<feature type="domain" description="Rhodopsin" evidence="5">
    <location>
        <begin position="54"/>
        <end position="309"/>
    </location>
</feature>
<dbReference type="SUPFAM" id="SSF103473">
    <property type="entry name" value="MFS general substrate transporter"/>
    <property type="match status" value="1"/>
</dbReference>
<feature type="transmembrane region" description="Helical" evidence="4">
    <location>
        <begin position="838"/>
        <end position="857"/>
    </location>
</feature>
<comment type="subcellular location">
    <subcellularLocation>
        <location evidence="1">Cell inner membrane</location>
        <topology evidence="1">Multi-pass membrane protein</topology>
    </subcellularLocation>
</comment>
<name>A0AAX4JUL6_9TREE</name>
<feature type="compositionally biased region" description="Polar residues" evidence="3">
    <location>
        <begin position="450"/>
        <end position="467"/>
    </location>
</feature>
<dbReference type="PANTHER" id="PTHR43702:SF13">
    <property type="entry name" value="MONOSACCHARIDE TRANSPORTER, PUTATIVE (AFU_ORTHOLOGUE AFUA_4G06630)-RELATED"/>
    <property type="match status" value="1"/>
</dbReference>
<feature type="region of interest" description="Disordered" evidence="3">
    <location>
        <begin position="334"/>
        <end position="365"/>
    </location>
</feature>
<proteinExistence type="predicted"/>
<dbReference type="GO" id="GO:0005886">
    <property type="term" value="C:plasma membrane"/>
    <property type="evidence" value="ECO:0007669"/>
    <property type="project" value="UniProtKB-SubCell"/>
</dbReference>
<feature type="transmembrane region" description="Helical" evidence="4">
    <location>
        <begin position="286"/>
        <end position="309"/>
    </location>
</feature>
<protein>
    <recommendedName>
        <fullName evidence="5">Rhodopsin domain-containing protein</fullName>
    </recommendedName>
</protein>
<keyword evidence="4" id="KW-0472">Membrane</keyword>
<feature type="transmembrane region" description="Helical" evidence="4">
    <location>
        <begin position="519"/>
        <end position="543"/>
    </location>
</feature>
<keyword evidence="4" id="KW-0812">Transmembrane</keyword>
<dbReference type="GeneID" id="91093821"/>
<keyword evidence="7" id="KW-1185">Reference proteome</keyword>
<feature type="region of interest" description="Disordered" evidence="3">
    <location>
        <begin position="427"/>
        <end position="467"/>
    </location>
</feature>
<feature type="transmembrane region" description="Helical" evidence="4">
    <location>
        <begin position="230"/>
        <end position="252"/>
    </location>
</feature>
<evidence type="ECO:0000313" key="6">
    <source>
        <dbReference type="EMBL" id="WWC88245.1"/>
    </source>
</evidence>
<dbReference type="Gene3D" id="1.20.1250.20">
    <property type="entry name" value="MFS general substrate transporter like domains"/>
    <property type="match status" value="2"/>
</dbReference>
<evidence type="ECO:0000256" key="1">
    <source>
        <dbReference type="ARBA" id="ARBA00004429"/>
    </source>
</evidence>
<keyword evidence="4" id="KW-1133">Transmembrane helix</keyword>
<gene>
    <name evidence="6" type="ORF">L201_003151</name>
</gene>
<feature type="transmembrane region" description="Helical" evidence="4">
    <location>
        <begin position="687"/>
        <end position="706"/>
    </location>
</feature>
<dbReference type="Pfam" id="PF20684">
    <property type="entry name" value="Fung_rhodopsin"/>
    <property type="match status" value="1"/>
</dbReference>
<feature type="transmembrane region" description="Helical" evidence="4">
    <location>
        <begin position="563"/>
        <end position="581"/>
    </location>
</feature>
<dbReference type="InterPro" id="IPR050375">
    <property type="entry name" value="MFS_TsgA-like"/>
</dbReference>
<evidence type="ECO:0000256" key="2">
    <source>
        <dbReference type="ARBA" id="ARBA00022475"/>
    </source>
</evidence>
<feature type="transmembrane region" description="Helical" evidence="4">
    <location>
        <begin position="810"/>
        <end position="832"/>
    </location>
</feature>
<sequence>MSTAITQWIEPTAIAAALASVSSTPHITSTQDRSNAILVVTIIMTVLATIFVAMRMISKAWVVRKVMWDDYITLLAWVFFVALATAVMVGARSGLGKVGLEIQPHWVGPLRRATYVFTVFYNPATMTIKLAILLLYRRMSEVQPWFRYGTYATMLIVSLAGTVCTFIAIFQCRPVHAAWTTSQDGEHGQCVDVIALFLSSAPVNILTDLSILLLPLPILTSLRMEMRQKVALIATFCVGGFVTVVDVVRIAYLQQALKAERIYGDSGQLSASTQFGDFEFNISISLMWSFIEISVGLMCSCTLVLKPLILRIMPAILRKARSGFTQQETHALNTVSNSPELDKSPQKASPPQQQQANREEIDLPVIRSQGGGDIQVVESVENTGNENEPRESEEGETFDFLAILKEDPPHLQNKGYLASKDTYLSPHMKQKQSTSDNGLLLSSREKAKKSSNLNRSASMNNGANTKTSYFHKLRQRRNSSSTKKSAAFVHHSQGPTAKFFDFVNMSGNKPLTELGAREALGPILFVSILFFLWGFSYGLIGNLNGQIEGLLGFQPHESLGLQSAYWAAYLCGPVGVGYWTITRKGFKVTFVAGLTIYSIGAMAFWPSAVLTSYPGFVISNFLAALGLSTLETAANPFIALAGPGELSESRLLFSQAIQAIGSLASGLLSQKVLFTNVDQMRLFKVQWVYLAVSIFVLILAAIFYYVPLSEATDEDLEIKANRRFEHAGIQAASKTFGLPTRWLLMVSGVFVISNYVSSQECISFAWNTFTEIIKPGSNPQNMKTIGQGLFFSSRVLASFACYIGVPPRFILGFCMFGAFLTALLPMVLPLGNGNLGTLILHMFFEGPIFPLIFAITLRGQGKHTKLTGTALVASISGASIFPVIEYKAEMLHRTNTNKQLLVLTIVCSLYGISFFFPLLTSFDKTLRRWIDPKWSIKQKGDKIAPDHGEDPHKIHYTRQTREDLGIQSNPNITVSNNNIGTTTQNSNMVGLGLNLNGADLNPVLSFNSIRNLRDFDPDIQDLSRNIIERDRQRSGV</sequence>
<feature type="compositionally biased region" description="Low complexity" evidence="3">
    <location>
        <begin position="346"/>
        <end position="356"/>
    </location>
</feature>
<reference evidence="6 7" key="1">
    <citation type="submission" date="2024-01" db="EMBL/GenBank/DDBJ databases">
        <title>Comparative genomics of Cryptococcus and Kwoniella reveals pathogenesis evolution and contrasting modes of karyotype evolution via chromosome fusion or intercentromeric recombination.</title>
        <authorList>
            <person name="Coelho M.A."/>
            <person name="David-Palma M."/>
            <person name="Shea T."/>
            <person name="Bowers K."/>
            <person name="McGinley-Smith S."/>
            <person name="Mohammad A.W."/>
            <person name="Gnirke A."/>
            <person name="Yurkov A.M."/>
            <person name="Nowrousian M."/>
            <person name="Sun S."/>
            <person name="Cuomo C.A."/>
            <person name="Heitman J."/>
        </authorList>
    </citation>
    <scope>NUCLEOTIDE SEQUENCE [LARGE SCALE GENOMIC DNA]</scope>
    <source>
        <strain evidence="6 7">CBS 6074</strain>
    </source>
</reference>
<dbReference type="AlphaFoldDB" id="A0AAX4JUL6"/>
<keyword evidence="2" id="KW-1003">Cell membrane</keyword>
<accession>A0AAX4JUL6</accession>
<dbReference type="InterPro" id="IPR036259">
    <property type="entry name" value="MFS_trans_sf"/>
</dbReference>
<dbReference type="EMBL" id="CP144101">
    <property type="protein sequence ID" value="WWC88245.1"/>
    <property type="molecule type" value="Genomic_DNA"/>
</dbReference>
<feature type="transmembrane region" description="Helical" evidence="4">
    <location>
        <begin position="36"/>
        <end position="54"/>
    </location>
</feature>
<feature type="transmembrane region" description="Helical" evidence="4">
    <location>
        <begin position="148"/>
        <end position="170"/>
    </location>
</feature>
<dbReference type="PANTHER" id="PTHR43702">
    <property type="entry name" value="L-FUCOSE-PROTON SYMPORTER"/>
    <property type="match status" value="1"/>
</dbReference>
<dbReference type="RefSeq" id="XP_066075008.1">
    <property type="nucleotide sequence ID" value="XM_066218911.1"/>
</dbReference>
<evidence type="ECO:0000313" key="7">
    <source>
        <dbReference type="Proteomes" id="UP001355207"/>
    </source>
</evidence>
<feature type="transmembrane region" description="Helical" evidence="4">
    <location>
        <begin position="74"/>
        <end position="95"/>
    </location>
</feature>
<feature type="transmembrane region" description="Helical" evidence="4">
    <location>
        <begin position="900"/>
        <end position="919"/>
    </location>
</feature>
<evidence type="ECO:0000259" key="5">
    <source>
        <dbReference type="Pfam" id="PF20684"/>
    </source>
</evidence>
<dbReference type="InterPro" id="IPR049326">
    <property type="entry name" value="Rhodopsin_dom_fungi"/>
</dbReference>
<evidence type="ECO:0000256" key="3">
    <source>
        <dbReference type="SAM" id="MobiDB-lite"/>
    </source>
</evidence>
<organism evidence="6 7">
    <name type="scientific">Kwoniella dendrophila CBS 6074</name>
    <dbReference type="NCBI Taxonomy" id="1295534"/>
    <lineage>
        <taxon>Eukaryota</taxon>
        <taxon>Fungi</taxon>
        <taxon>Dikarya</taxon>
        <taxon>Basidiomycota</taxon>
        <taxon>Agaricomycotina</taxon>
        <taxon>Tremellomycetes</taxon>
        <taxon>Tremellales</taxon>
        <taxon>Cryptococcaceae</taxon>
        <taxon>Kwoniella</taxon>
    </lineage>
</organism>
<evidence type="ECO:0000256" key="4">
    <source>
        <dbReference type="SAM" id="Phobius"/>
    </source>
</evidence>
<feature type="transmembrane region" description="Helical" evidence="4">
    <location>
        <begin position="588"/>
        <end position="605"/>
    </location>
</feature>
<dbReference type="Proteomes" id="UP001355207">
    <property type="component" value="Chromosome 4"/>
</dbReference>